<gene>
    <name evidence="2" type="ORF">FRX48_06153</name>
</gene>
<name>A0A5M8PKW3_9LECA</name>
<evidence type="ECO:0000313" key="2">
    <source>
        <dbReference type="EMBL" id="KAA6409542.1"/>
    </source>
</evidence>
<accession>A0A5M8PKW3</accession>
<dbReference type="AlphaFoldDB" id="A0A5M8PKW3"/>
<dbReference type="Proteomes" id="UP000324767">
    <property type="component" value="Unassembled WGS sequence"/>
</dbReference>
<protein>
    <submittedName>
        <fullName evidence="2">Uncharacterized protein</fullName>
    </submittedName>
</protein>
<dbReference type="EMBL" id="VXIT01000010">
    <property type="protein sequence ID" value="KAA6409542.1"/>
    <property type="molecule type" value="Genomic_DNA"/>
</dbReference>
<proteinExistence type="predicted"/>
<dbReference type="OrthoDB" id="5406739at2759"/>
<reference evidence="2 3" key="1">
    <citation type="submission" date="2019-09" db="EMBL/GenBank/DDBJ databases">
        <title>The hologenome of the rock-dwelling lichen Lasallia pustulata.</title>
        <authorList>
            <person name="Greshake Tzovaras B."/>
            <person name="Segers F."/>
            <person name="Bicker A."/>
            <person name="Dal Grande F."/>
            <person name="Otte J."/>
            <person name="Hankeln T."/>
            <person name="Schmitt I."/>
            <person name="Ebersberger I."/>
        </authorList>
    </citation>
    <scope>NUCLEOTIDE SEQUENCE [LARGE SCALE GENOMIC DNA]</scope>
    <source>
        <strain evidence="2">A1-1</strain>
    </source>
</reference>
<organism evidence="2 3">
    <name type="scientific">Lasallia pustulata</name>
    <dbReference type="NCBI Taxonomy" id="136370"/>
    <lineage>
        <taxon>Eukaryota</taxon>
        <taxon>Fungi</taxon>
        <taxon>Dikarya</taxon>
        <taxon>Ascomycota</taxon>
        <taxon>Pezizomycotina</taxon>
        <taxon>Lecanoromycetes</taxon>
        <taxon>OSLEUM clade</taxon>
        <taxon>Umbilicariomycetidae</taxon>
        <taxon>Umbilicariales</taxon>
        <taxon>Umbilicariaceae</taxon>
        <taxon>Lasallia</taxon>
    </lineage>
</organism>
<sequence length="476" mass="54668">MSNQTKTSLEDSLRIATLHFESGDLIVYLSTDDKDILVLPSNILIENSRWFEAALTRWQSPKLLEGGSVPVYQLGLTYDRYIHSWTLDSKLETSEPPKVTSKGIPRLYATRIPVRQNGERHFSTSEALKASITAHKFLFSLVFRLYCGNSDVDQYASLMADVVVLADFYQLLPALGKRIEQNLKAQWGSDSDVVENTAFYLGFSEMLQSQGFPEVASLAYKKAFELQELLYELDRAIQTIDLGLPAPFFTDNPDRGRGRRQEAIFLARSIFLDWLAAKTPRPADKLMPDAFSFYSELHRYGVANNPTIFGNGLYRKANEAYRCMAWNAEKQFTWALYQYLQRATRLIGELLYSTDVPAAVFEAAGKPYFTHMAITDEELPWARDKEEREDSIGEEDEDEIEEETADSMLHLDQPGEEVDRWLDTAEYPDTVDEHIRRQEELKRNHNDEWKIEDESLALPASENWLRLVGLSRLIKR</sequence>
<feature type="region of interest" description="Disordered" evidence="1">
    <location>
        <begin position="382"/>
        <end position="412"/>
    </location>
</feature>
<feature type="compositionally biased region" description="Acidic residues" evidence="1">
    <location>
        <begin position="392"/>
        <end position="405"/>
    </location>
</feature>
<evidence type="ECO:0000256" key="1">
    <source>
        <dbReference type="SAM" id="MobiDB-lite"/>
    </source>
</evidence>
<evidence type="ECO:0000313" key="3">
    <source>
        <dbReference type="Proteomes" id="UP000324767"/>
    </source>
</evidence>
<feature type="compositionally biased region" description="Basic and acidic residues" evidence="1">
    <location>
        <begin position="382"/>
        <end position="391"/>
    </location>
</feature>
<comment type="caution">
    <text evidence="2">The sequence shown here is derived from an EMBL/GenBank/DDBJ whole genome shotgun (WGS) entry which is preliminary data.</text>
</comment>